<comment type="caution">
    <text evidence="3">The sequence shown here is derived from an EMBL/GenBank/DDBJ whole genome shotgun (WGS) entry which is preliminary data.</text>
</comment>
<dbReference type="InterPro" id="IPR013538">
    <property type="entry name" value="ASHA1/2-like_C"/>
</dbReference>
<protein>
    <submittedName>
        <fullName evidence="3">Uncharacterized protein YndB with AHSA1/START domain</fullName>
    </submittedName>
</protein>
<feature type="domain" description="Activator of Hsp90 ATPase homologue 1/2-like C-terminal" evidence="2">
    <location>
        <begin position="26"/>
        <end position="145"/>
    </location>
</feature>
<accession>A0A839RKI7</accession>
<gene>
    <name evidence="3" type="ORF">FHU29_001118</name>
</gene>
<name>A0A839RKI7_9ACTN</name>
<dbReference type="EMBL" id="JACHWS010000001">
    <property type="protein sequence ID" value="MBB3036684.1"/>
    <property type="molecule type" value="Genomic_DNA"/>
</dbReference>
<evidence type="ECO:0000259" key="2">
    <source>
        <dbReference type="Pfam" id="PF08327"/>
    </source>
</evidence>
<proteinExistence type="inferred from homology"/>
<dbReference type="InterPro" id="IPR023393">
    <property type="entry name" value="START-like_dom_sf"/>
</dbReference>
<evidence type="ECO:0000313" key="3">
    <source>
        <dbReference type="EMBL" id="MBB3036684.1"/>
    </source>
</evidence>
<dbReference type="AlphaFoldDB" id="A0A839RKI7"/>
<keyword evidence="4" id="KW-1185">Reference proteome</keyword>
<evidence type="ECO:0000313" key="4">
    <source>
        <dbReference type="Proteomes" id="UP000567922"/>
    </source>
</evidence>
<comment type="similarity">
    <text evidence="1">Belongs to the AHA1 family.</text>
</comment>
<dbReference type="Pfam" id="PF08327">
    <property type="entry name" value="AHSA1"/>
    <property type="match status" value="1"/>
</dbReference>
<dbReference type="Gene3D" id="3.30.530.20">
    <property type="match status" value="1"/>
</dbReference>
<evidence type="ECO:0000256" key="1">
    <source>
        <dbReference type="ARBA" id="ARBA00006817"/>
    </source>
</evidence>
<reference evidence="3 4" key="1">
    <citation type="submission" date="2020-08" db="EMBL/GenBank/DDBJ databases">
        <title>Sequencing the genomes of 1000 actinobacteria strains.</title>
        <authorList>
            <person name="Klenk H.-P."/>
        </authorList>
    </citation>
    <scope>NUCLEOTIDE SEQUENCE [LARGE SCALE GENOMIC DNA]</scope>
    <source>
        <strain evidence="3 4">DSM 45258</strain>
    </source>
</reference>
<sequence length="182" mass="20147">MAPTPTGRLVRASDRTELVIKRTFPAPISDVWSSITDSDRTERWYGPWKTSDGDEPRAGASISVQMLFEEGQPWCDARIVRCEPPHRLDLALLMGEDESAAWQISLTLGEETGFTTLALAHHIKPGIDVGDVGAGWEYYLDMLVSAREGTPSRSLRTTIPRSVSISAVRRLPRTDCPRIVAV</sequence>
<organism evidence="3 4">
    <name type="scientific">Hoyosella altamirensis</name>
    <dbReference type="NCBI Taxonomy" id="616997"/>
    <lineage>
        <taxon>Bacteria</taxon>
        <taxon>Bacillati</taxon>
        <taxon>Actinomycetota</taxon>
        <taxon>Actinomycetes</taxon>
        <taxon>Mycobacteriales</taxon>
        <taxon>Hoyosellaceae</taxon>
        <taxon>Hoyosella</taxon>
    </lineage>
</organism>
<dbReference type="SUPFAM" id="SSF55961">
    <property type="entry name" value="Bet v1-like"/>
    <property type="match status" value="1"/>
</dbReference>
<dbReference type="Proteomes" id="UP000567922">
    <property type="component" value="Unassembled WGS sequence"/>
</dbReference>
<dbReference type="RefSeq" id="WP_232322990.1">
    <property type="nucleotide sequence ID" value="NZ_BDDI01000010.1"/>
</dbReference>